<evidence type="ECO:0000313" key="3">
    <source>
        <dbReference type="Proteomes" id="UP000245771"/>
    </source>
</evidence>
<reference evidence="2 3" key="1">
    <citation type="journal article" date="2018" name="Mol. Biol. Evol.">
        <title>Broad Genomic Sampling Reveals a Smut Pathogenic Ancestry of the Fungal Clade Ustilaginomycotina.</title>
        <authorList>
            <person name="Kijpornyongpan T."/>
            <person name="Mondo S.J."/>
            <person name="Barry K."/>
            <person name="Sandor L."/>
            <person name="Lee J."/>
            <person name="Lipzen A."/>
            <person name="Pangilinan J."/>
            <person name="LaButti K."/>
            <person name="Hainaut M."/>
            <person name="Henrissat B."/>
            <person name="Grigoriev I.V."/>
            <person name="Spatafora J.W."/>
            <person name="Aime M.C."/>
        </authorList>
    </citation>
    <scope>NUCLEOTIDE SEQUENCE [LARGE SCALE GENOMIC DNA]</scope>
    <source>
        <strain evidence="2 3">MCA 3882</strain>
    </source>
</reference>
<gene>
    <name evidence="2" type="ORF">FA14DRAFT_178177</name>
</gene>
<proteinExistence type="predicted"/>
<protein>
    <submittedName>
        <fullName evidence="2">Uncharacterized protein</fullName>
    </submittedName>
</protein>
<dbReference type="GeneID" id="37022608"/>
<dbReference type="EMBL" id="KZ819603">
    <property type="protein sequence ID" value="PWN34780.1"/>
    <property type="molecule type" value="Genomic_DNA"/>
</dbReference>
<sequence>MHHNHICLSILILLFAIAVHPRPGKKDGKITSAQWVPSGQCSTSSTQGVVDPSYCTSPKPGQNYVCCGQRSASSCNHESLCVPPQFCRQVTANGNGGGNCGDCGEAEVCCTIKQCSN</sequence>
<name>A0A316VBB0_9BASI</name>
<dbReference type="AlphaFoldDB" id="A0A316VBB0"/>
<evidence type="ECO:0000313" key="2">
    <source>
        <dbReference type="EMBL" id="PWN34780.1"/>
    </source>
</evidence>
<dbReference type="InParanoid" id="A0A316VBB0"/>
<dbReference type="RefSeq" id="XP_025355082.1">
    <property type="nucleotide sequence ID" value="XM_025500827.1"/>
</dbReference>
<keyword evidence="3" id="KW-1185">Reference proteome</keyword>
<dbReference type="Proteomes" id="UP000245771">
    <property type="component" value="Unassembled WGS sequence"/>
</dbReference>
<organism evidence="2 3">
    <name type="scientific">Meira miltonrushii</name>
    <dbReference type="NCBI Taxonomy" id="1280837"/>
    <lineage>
        <taxon>Eukaryota</taxon>
        <taxon>Fungi</taxon>
        <taxon>Dikarya</taxon>
        <taxon>Basidiomycota</taxon>
        <taxon>Ustilaginomycotina</taxon>
        <taxon>Exobasidiomycetes</taxon>
        <taxon>Exobasidiales</taxon>
        <taxon>Brachybasidiaceae</taxon>
        <taxon>Meira</taxon>
    </lineage>
</organism>
<keyword evidence="1" id="KW-0732">Signal</keyword>
<evidence type="ECO:0000256" key="1">
    <source>
        <dbReference type="SAM" id="SignalP"/>
    </source>
</evidence>
<feature type="chain" id="PRO_5016417831" evidence="1">
    <location>
        <begin position="22"/>
        <end position="117"/>
    </location>
</feature>
<accession>A0A316VBB0</accession>
<feature type="signal peptide" evidence="1">
    <location>
        <begin position="1"/>
        <end position="21"/>
    </location>
</feature>